<dbReference type="CDD" id="cd12148">
    <property type="entry name" value="fungal_TF_MHR"/>
    <property type="match status" value="1"/>
</dbReference>
<evidence type="ECO:0000256" key="4">
    <source>
        <dbReference type="ARBA" id="ARBA00023242"/>
    </source>
</evidence>
<evidence type="ECO:0000256" key="5">
    <source>
        <dbReference type="SAM" id="MobiDB-lite"/>
    </source>
</evidence>
<feature type="domain" description="Zn(2)-C6 fungal-type" evidence="6">
    <location>
        <begin position="41"/>
        <end position="70"/>
    </location>
</feature>
<comment type="caution">
    <text evidence="7">The sequence shown here is derived from an EMBL/GenBank/DDBJ whole genome shotgun (WGS) entry which is preliminary data.</text>
</comment>
<feature type="compositionally biased region" description="Low complexity" evidence="5">
    <location>
        <begin position="105"/>
        <end position="118"/>
    </location>
</feature>
<dbReference type="Pfam" id="PF00172">
    <property type="entry name" value="Zn_clus"/>
    <property type="match status" value="1"/>
</dbReference>
<feature type="region of interest" description="Disordered" evidence="5">
    <location>
        <begin position="1"/>
        <end position="32"/>
    </location>
</feature>
<evidence type="ECO:0000259" key="6">
    <source>
        <dbReference type="PROSITE" id="PS50048"/>
    </source>
</evidence>
<dbReference type="GO" id="GO:0003677">
    <property type="term" value="F:DNA binding"/>
    <property type="evidence" value="ECO:0007669"/>
    <property type="project" value="InterPro"/>
</dbReference>
<dbReference type="InterPro" id="IPR051127">
    <property type="entry name" value="Fungal_SecMet_Regulators"/>
</dbReference>
<dbReference type="GO" id="GO:0008270">
    <property type="term" value="F:zinc ion binding"/>
    <property type="evidence" value="ECO:0007669"/>
    <property type="project" value="InterPro"/>
</dbReference>
<evidence type="ECO:0000256" key="1">
    <source>
        <dbReference type="ARBA" id="ARBA00022723"/>
    </source>
</evidence>
<dbReference type="PROSITE" id="PS00463">
    <property type="entry name" value="ZN2_CY6_FUNGAL_1"/>
    <property type="match status" value="1"/>
</dbReference>
<evidence type="ECO:0000256" key="2">
    <source>
        <dbReference type="ARBA" id="ARBA00023015"/>
    </source>
</evidence>
<dbReference type="Pfam" id="PF04082">
    <property type="entry name" value="Fungal_trans"/>
    <property type="match status" value="1"/>
</dbReference>
<name>A0A8K0TNJ6_9PEZI</name>
<keyword evidence="1" id="KW-0479">Metal-binding</keyword>
<organism evidence="7 8">
    <name type="scientific">Plectosphaerella cucumerina</name>
    <dbReference type="NCBI Taxonomy" id="40658"/>
    <lineage>
        <taxon>Eukaryota</taxon>
        <taxon>Fungi</taxon>
        <taxon>Dikarya</taxon>
        <taxon>Ascomycota</taxon>
        <taxon>Pezizomycotina</taxon>
        <taxon>Sordariomycetes</taxon>
        <taxon>Hypocreomycetidae</taxon>
        <taxon>Glomerellales</taxon>
        <taxon>Plectosphaerellaceae</taxon>
        <taxon>Plectosphaerella</taxon>
    </lineage>
</organism>
<dbReference type="Proteomes" id="UP000813385">
    <property type="component" value="Unassembled WGS sequence"/>
</dbReference>
<dbReference type="CDD" id="cd00067">
    <property type="entry name" value="GAL4"/>
    <property type="match status" value="1"/>
</dbReference>
<dbReference type="SUPFAM" id="SSF57701">
    <property type="entry name" value="Zn2/Cys6 DNA-binding domain"/>
    <property type="match status" value="1"/>
</dbReference>
<accession>A0A8K0TNJ6</accession>
<feature type="compositionally biased region" description="Polar residues" evidence="5">
    <location>
        <begin position="165"/>
        <end position="178"/>
    </location>
</feature>
<keyword evidence="2" id="KW-0805">Transcription regulation</keyword>
<dbReference type="PANTHER" id="PTHR47424">
    <property type="entry name" value="REGULATORY PROTEIN GAL4"/>
    <property type="match status" value="1"/>
</dbReference>
<sequence length="791" mass="86113">MDIELGEPVAPGSPKPTVPVPVRRDSRGRRSQVEAARTVSACENCRQKKVKCDGQWPCKYCDKRNLTCAFNAAEKRKMFAVSEIQDLRAKVARYEGIDRPGQRGEQTPPTEPQQATEPLINDAVEPIANNDDGDTAQPNPPALPVTEQAPPTDTQRSPAPPIPMVNTTPRSTFSMPDNGSQPPLPGPLSSSMSPSVQTTNTASMAPETLLSSTDAFGSEVRTLVSSRPRPGSSKTTPAATSAVLQEFDVLENVPGWPSEDEANSLLELVVLQVGLSQQLFDVRAFSDSLSRLYQNPRPVESLSSIWITEALLVMAIGRLLAAKTDEPSGIPGESFYNAALRRLPQPGDVKKHGITGIEVVALTALYLQIADRKEEAYIYASLALRLAIAHNLHSKRHTVQRVSRSEAVHRNRLWWSVYMQERRLAAAGGHPMGIDDKAITVDPPTDALGFPSASAIAVNVRAARITGQITWTIYSSHGSSEASFIDDVQYIINSLHEIKSTMPAEYEMSMRGSQLAIAGRPFGETNPQTARASSSLYLSIYQAVIHAVRPILLFMARNSGEGESAAYNEVSPTLRRLAEICVESASKSLAILNELRNREIFPKNAFLDLDAVFSVGFIFVLVEAINHGKNLGKSGIEGSRSILKYLAGLGNRAAAKRLAEIDQMCAHLESQPLDQGPVEVAPADLLLDNFSFELGYVNTMNQATQQSREMVPSAAQRNTPTAAESMGMYGRLDTETGPTPPVEPWVRNADLADITLEGENGLFWVFQPGFYTGEELADWETLESCLAQQAP</sequence>
<dbReference type="GO" id="GO:0000981">
    <property type="term" value="F:DNA-binding transcription factor activity, RNA polymerase II-specific"/>
    <property type="evidence" value="ECO:0007669"/>
    <property type="project" value="InterPro"/>
</dbReference>
<reference evidence="7" key="1">
    <citation type="journal article" date="2021" name="Nat. Commun.">
        <title>Genetic determinants of endophytism in the Arabidopsis root mycobiome.</title>
        <authorList>
            <person name="Mesny F."/>
            <person name="Miyauchi S."/>
            <person name="Thiergart T."/>
            <person name="Pickel B."/>
            <person name="Atanasova L."/>
            <person name="Karlsson M."/>
            <person name="Huettel B."/>
            <person name="Barry K.W."/>
            <person name="Haridas S."/>
            <person name="Chen C."/>
            <person name="Bauer D."/>
            <person name="Andreopoulos W."/>
            <person name="Pangilinan J."/>
            <person name="LaButti K."/>
            <person name="Riley R."/>
            <person name="Lipzen A."/>
            <person name="Clum A."/>
            <person name="Drula E."/>
            <person name="Henrissat B."/>
            <person name="Kohler A."/>
            <person name="Grigoriev I.V."/>
            <person name="Martin F.M."/>
            <person name="Hacquard S."/>
        </authorList>
    </citation>
    <scope>NUCLEOTIDE SEQUENCE</scope>
    <source>
        <strain evidence="7">MPI-CAGE-AT-0016</strain>
    </source>
</reference>
<dbReference type="InterPro" id="IPR007219">
    <property type="entry name" value="XnlR_reg_dom"/>
</dbReference>
<dbReference type="SMART" id="SM00066">
    <property type="entry name" value="GAL4"/>
    <property type="match status" value="1"/>
</dbReference>
<protein>
    <recommendedName>
        <fullName evidence="6">Zn(2)-C6 fungal-type domain-containing protein</fullName>
    </recommendedName>
</protein>
<gene>
    <name evidence="7" type="ORF">B0T11DRAFT_58094</name>
</gene>
<dbReference type="GO" id="GO:0006351">
    <property type="term" value="P:DNA-templated transcription"/>
    <property type="evidence" value="ECO:0007669"/>
    <property type="project" value="InterPro"/>
</dbReference>
<keyword evidence="8" id="KW-1185">Reference proteome</keyword>
<keyword evidence="4" id="KW-0539">Nucleus</keyword>
<keyword evidence="3" id="KW-0804">Transcription</keyword>
<evidence type="ECO:0000313" key="8">
    <source>
        <dbReference type="Proteomes" id="UP000813385"/>
    </source>
</evidence>
<feature type="region of interest" description="Disordered" evidence="5">
    <location>
        <begin position="220"/>
        <end position="239"/>
    </location>
</feature>
<dbReference type="OrthoDB" id="3266505at2759"/>
<dbReference type="InterPro" id="IPR036864">
    <property type="entry name" value="Zn2-C6_fun-type_DNA-bd_sf"/>
</dbReference>
<dbReference type="AlphaFoldDB" id="A0A8K0TNJ6"/>
<proteinExistence type="predicted"/>
<dbReference type="PANTHER" id="PTHR47424:SF6">
    <property type="entry name" value="PROLINE UTILIZATION TRANS-ACTIVATOR"/>
    <property type="match status" value="1"/>
</dbReference>
<dbReference type="SMART" id="SM00906">
    <property type="entry name" value="Fungal_trans"/>
    <property type="match status" value="1"/>
</dbReference>
<feature type="region of interest" description="Disordered" evidence="5">
    <location>
        <begin position="95"/>
        <end position="202"/>
    </location>
</feature>
<evidence type="ECO:0000313" key="7">
    <source>
        <dbReference type="EMBL" id="KAH7367817.1"/>
    </source>
</evidence>
<evidence type="ECO:0000256" key="3">
    <source>
        <dbReference type="ARBA" id="ARBA00023163"/>
    </source>
</evidence>
<dbReference type="EMBL" id="JAGPXD010000002">
    <property type="protein sequence ID" value="KAH7367817.1"/>
    <property type="molecule type" value="Genomic_DNA"/>
</dbReference>
<dbReference type="PROSITE" id="PS50048">
    <property type="entry name" value="ZN2_CY6_FUNGAL_2"/>
    <property type="match status" value="1"/>
</dbReference>
<dbReference type="Gene3D" id="4.10.240.10">
    <property type="entry name" value="Zn(2)-C6 fungal-type DNA-binding domain"/>
    <property type="match status" value="1"/>
</dbReference>
<dbReference type="InterPro" id="IPR001138">
    <property type="entry name" value="Zn2Cys6_DnaBD"/>
</dbReference>